<comment type="caution">
    <text evidence="2">The sequence shown here is derived from an EMBL/GenBank/DDBJ whole genome shotgun (WGS) entry which is preliminary data.</text>
</comment>
<gene>
    <name evidence="2" type="ORF">S01H4_49606</name>
</gene>
<proteinExistence type="predicted"/>
<name>X1CXN5_9ZZZZ</name>
<organism evidence="2">
    <name type="scientific">marine sediment metagenome</name>
    <dbReference type="NCBI Taxonomy" id="412755"/>
    <lineage>
        <taxon>unclassified sequences</taxon>
        <taxon>metagenomes</taxon>
        <taxon>ecological metagenomes</taxon>
    </lineage>
</organism>
<feature type="non-terminal residue" evidence="2">
    <location>
        <position position="1"/>
    </location>
</feature>
<evidence type="ECO:0000313" key="2">
    <source>
        <dbReference type="EMBL" id="GAH00820.1"/>
    </source>
</evidence>
<dbReference type="AlphaFoldDB" id="X1CXN5"/>
<reference evidence="2" key="1">
    <citation type="journal article" date="2014" name="Front. Microbiol.">
        <title>High frequency of phylogenetically diverse reductive dehalogenase-homologous genes in deep subseafloor sedimentary metagenomes.</title>
        <authorList>
            <person name="Kawai M."/>
            <person name="Futagami T."/>
            <person name="Toyoda A."/>
            <person name="Takaki Y."/>
            <person name="Nishi S."/>
            <person name="Hori S."/>
            <person name="Arai W."/>
            <person name="Tsubouchi T."/>
            <person name="Morono Y."/>
            <person name="Uchiyama I."/>
            <person name="Ito T."/>
            <person name="Fujiyama A."/>
            <person name="Inagaki F."/>
            <person name="Takami H."/>
        </authorList>
    </citation>
    <scope>NUCLEOTIDE SEQUENCE</scope>
    <source>
        <strain evidence="2">Expedition CK06-06</strain>
    </source>
</reference>
<sequence length="273" mass="29529">HAEPALDGNSYTYGPVTKVPADQSAWQQWQALAAAREQLFAELDETSEDYPAAIAYAAKRAGWSTSNWKISKPVSVADPTPPNATSTDAGWKNATGLPGSISGRGARGKLPGENQIVWVSFDVKTPADQTLDLTFGGSIGSHILLDDANVPVAEKDSIDRVTEAPLRLSVGTHRVRVAVYGQANLSELEVRIANRWDPLAKTKDWSACSTRQRLRMLADDRGPLSDRVGRDKAAPLDRSLAIAEANFTTSLIASELPTPRPTRLLSRGEYDLP</sequence>
<feature type="non-terminal residue" evidence="2">
    <location>
        <position position="273"/>
    </location>
</feature>
<dbReference type="EMBL" id="BART01028077">
    <property type="protein sequence ID" value="GAH00820.1"/>
    <property type="molecule type" value="Genomic_DNA"/>
</dbReference>
<evidence type="ECO:0000256" key="1">
    <source>
        <dbReference type="SAM" id="MobiDB-lite"/>
    </source>
</evidence>
<protein>
    <submittedName>
        <fullName evidence="2">Uncharacterized protein</fullName>
    </submittedName>
</protein>
<accession>X1CXN5</accession>
<feature type="region of interest" description="Disordered" evidence="1">
    <location>
        <begin position="74"/>
        <end position="106"/>
    </location>
</feature>